<dbReference type="OrthoDB" id="295274at2759"/>
<accession>A0A9P8RLC6</accession>
<organism evidence="7 8">
    <name type="scientific">Truncatella angustata</name>
    <dbReference type="NCBI Taxonomy" id="152316"/>
    <lineage>
        <taxon>Eukaryota</taxon>
        <taxon>Fungi</taxon>
        <taxon>Dikarya</taxon>
        <taxon>Ascomycota</taxon>
        <taxon>Pezizomycotina</taxon>
        <taxon>Sordariomycetes</taxon>
        <taxon>Xylariomycetidae</taxon>
        <taxon>Amphisphaeriales</taxon>
        <taxon>Sporocadaceae</taxon>
        <taxon>Truncatella</taxon>
    </lineage>
</organism>
<dbReference type="PANTHER" id="PTHR11462:SF35">
    <property type="entry name" value="TRANSCRIPTION FACTOR JRA"/>
    <property type="match status" value="1"/>
</dbReference>
<dbReference type="Gene3D" id="1.20.5.170">
    <property type="match status" value="1"/>
</dbReference>
<evidence type="ECO:0000313" key="8">
    <source>
        <dbReference type="Proteomes" id="UP000758603"/>
    </source>
</evidence>
<evidence type="ECO:0000313" key="7">
    <source>
        <dbReference type="EMBL" id="KAH6646408.1"/>
    </source>
</evidence>
<dbReference type="PRINTS" id="PR00043">
    <property type="entry name" value="LEUZIPPRJUN"/>
</dbReference>
<name>A0A9P8RLC6_9PEZI</name>
<reference evidence="7" key="1">
    <citation type="journal article" date="2021" name="Nat. Commun.">
        <title>Genetic determinants of endophytism in the Arabidopsis root mycobiome.</title>
        <authorList>
            <person name="Mesny F."/>
            <person name="Miyauchi S."/>
            <person name="Thiergart T."/>
            <person name="Pickel B."/>
            <person name="Atanasova L."/>
            <person name="Karlsson M."/>
            <person name="Huettel B."/>
            <person name="Barry K.W."/>
            <person name="Haridas S."/>
            <person name="Chen C."/>
            <person name="Bauer D."/>
            <person name="Andreopoulos W."/>
            <person name="Pangilinan J."/>
            <person name="LaButti K."/>
            <person name="Riley R."/>
            <person name="Lipzen A."/>
            <person name="Clum A."/>
            <person name="Drula E."/>
            <person name="Henrissat B."/>
            <person name="Kohler A."/>
            <person name="Grigoriev I.V."/>
            <person name="Martin F.M."/>
            <person name="Hacquard S."/>
        </authorList>
    </citation>
    <scope>NUCLEOTIDE SEQUENCE</scope>
    <source>
        <strain evidence="7">MPI-SDFR-AT-0073</strain>
    </source>
</reference>
<feature type="compositionally biased region" description="Basic and acidic residues" evidence="5">
    <location>
        <begin position="223"/>
        <end position="236"/>
    </location>
</feature>
<evidence type="ECO:0000259" key="6">
    <source>
        <dbReference type="PROSITE" id="PS50217"/>
    </source>
</evidence>
<proteinExistence type="inferred from homology"/>
<sequence length="366" mass="40878">MNSVNAWGEPMPDDNCIIPSYSGPGLASVSRSGPFDHGLSMHYPTPSDSHEFSTSCFSNGGYDNSFRALNNPNSTFSNIDESVQQNISPTTSFPSHQQQAAYQHHRQMHHQVHPGRPPFVHSNGFHSDHHSSSYSGTPQPLSAGATEEGVDAASYDSDHSQHGLYTHQFRRMSRTSDISTALSPASVLSSQVSNDNSMVFPARSKQQQQHERTRRKNRMAASKCREKSKKNTDDLRQRERELVLQKQILTACAADLRDEVLALKHEILSHASCNCEYIQNYLIAAASQVPIDGILQLALCDEQAMQRRSANTYDRHRLGSKADKDTISEVASINQQRAISCRLQKLEAQSRHRHQAPQLRSTIETM</sequence>
<comment type="caution">
    <text evidence="7">The sequence shown here is derived from an EMBL/GenBank/DDBJ whole genome shotgun (WGS) entry which is preliminary data.</text>
</comment>
<dbReference type="RefSeq" id="XP_045952922.1">
    <property type="nucleotide sequence ID" value="XM_046100928.1"/>
</dbReference>
<evidence type="ECO:0000256" key="3">
    <source>
        <dbReference type="ARBA" id="ARBA00023125"/>
    </source>
</evidence>
<comment type="similarity">
    <text evidence="1">Belongs to the bZIP family. Jun subfamily.</text>
</comment>
<dbReference type="GO" id="GO:0000978">
    <property type="term" value="F:RNA polymerase II cis-regulatory region sequence-specific DNA binding"/>
    <property type="evidence" value="ECO:0007669"/>
    <property type="project" value="TreeGrafter"/>
</dbReference>
<dbReference type="InterPro" id="IPR004827">
    <property type="entry name" value="bZIP"/>
</dbReference>
<dbReference type="Proteomes" id="UP000758603">
    <property type="component" value="Unassembled WGS sequence"/>
</dbReference>
<dbReference type="InterPro" id="IPR046347">
    <property type="entry name" value="bZIP_sf"/>
</dbReference>
<dbReference type="EMBL" id="JAGPXC010000010">
    <property type="protein sequence ID" value="KAH6646408.1"/>
    <property type="molecule type" value="Genomic_DNA"/>
</dbReference>
<evidence type="ECO:0000256" key="1">
    <source>
        <dbReference type="ARBA" id="ARBA00006882"/>
    </source>
</evidence>
<dbReference type="GO" id="GO:0000981">
    <property type="term" value="F:DNA-binding transcription factor activity, RNA polymerase II-specific"/>
    <property type="evidence" value="ECO:0007669"/>
    <property type="project" value="TreeGrafter"/>
</dbReference>
<keyword evidence="2" id="KW-0805">Transcription regulation</keyword>
<evidence type="ECO:0000256" key="5">
    <source>
        <dbReference type="SAM" id="MobiDB-lite"/>
    </source>
</evidence>
<feature type="domain" description="BZIP" evidence="6">
    <location>
        <begin position="207"/>
        <end position="270"/>
    </location>
</feature>
<keyword evidence="8" id="KW-1185">Reference proteome</keyword>
<dbReference type="PANTHER" id="PTHR11462">
    <property type="entry name" value="JUN TRANSCRIPTION FACTOR-RELATED"/>
    <property type="match status" value="1"/>
</dbReference>
<dbReference type="CDD" id="cd14687">
    <property type="entry name" value="bZIP_ATF2"/>
    <property type="match status" value="1"/>
</dbReference>
<keyword evidence="4" id="KW-0804">Transcription</keyword>
<protein>
    <recommendedName>
        <fullName evidence="6">BZIP domain-containing protein</fullName>
    </recommendedName>
</protein>
<dbReference type="PROSITE" id="PS50217">
    <property type="entry name" value="BZIP"/>
    <property type="match status" value="1"/>
</dbReference>
<dbReference type="GeneID" id="70129820"/>
<dbReference type="SUPFAM" id="SSF57959">
    <property type="entry name" value="Leucine zipper domain"/>
    <property type="match status" value="1"/>
</dbReference>
<keyword evidence="3" id="KW-0238">DNA-binding</keyword>
<dbReference type="InterPro" id="IPR050946">
    <property type="entry name" value="AP-1_TF_bZIP"/>
</dbReference>
<feature type="region of interest" description="Disordered" evidence="5">
    <location>
        <begin position="111"/>
        <end position="159"/>
    </location>
</feature>
<dbReference type="PROSITE" id="PS00036">
    <property type="entry name" value="BZIP_BASIC"/>
    <property type="match status" value="1"/>
</dbReference>
<dbReference type="InterPro" id="IPR002112">
    <property type="entry name" value="Leuzip_Jun"/>
</dbReference>
<evidence type="ECO:0000256" key="2">
    <source>
        <dbReference type="ARBA" id="ARBA00023015"/>
    </source>
</evidence>
<gene>
    <name evidence="7" type="ORF">BKA67DRAFT_541374</name>
</gene>
<dbReference type="GO" id="GO:0051726">
    <property type="term" value="P:regulation of cell cycle"/>
    <property type="evidence" value="ECO:0007669"/>
    <property type="project" value="TreeGrafter"/>
</dbReference>
<feature type="region of interest" description="Disordered" evidence="5">
    <location>
        <begin position="200"/>
        <end position="236"/>
    </location>
</feature>
<dbReference type="AlphaFoldDB" id="A0A9P8RLC6"/>
<dbReference type="GO" id="GO:0005667">
    <property type="term" value="C:transcription regulator complex"/>
    <property type="evidence" value="ECO:0007669"/>
    <property type="project" value="TreeGrafter"/>
</dbReference>
<evidence type="ECO:0000256" key="4">
    <source>
        <dbReference type="ARBA" id="ARBA00023163"/>
    </source>
</evidence>